<evidence type="ECO:0000313" key="2">
    <source>
        <dbReference type="Proteomes" id="UP000319293"/>
    </source>
</evidence>
<protein>
    <submittedName>
        <fullName evidence="1">Uncharacterized protein</fullName>
    </submittedName>
</protein>
<dbReference type="GeneID" id="77948102"/>
<organism evidence="1 2">
    <name type="scientific">Pseudomonas virus PBPA162</name>
    <dbReference type="NCBI Taxonomy" id="2588096"/>
    <lineage>
        <taxon>Viruses</taxon>
        <taxon>Duplodnaviria</taxon>
        <taxon>Heunggongvirae</taxon>
        <taxon>Uroviricota</taxon>
        <taxon>Caudoviricetes</taxon>
        <taxon>Queuovirinae</taxon>
        <taxon>Iggyvirus</taxon>
        <taxon>Iggyvirus PBPA162</taxon>
    </lineage>
</organism>
<dbReference type="Proteomes" id="UP000319293">
    <property type="component" value="Segment"/>
</dbReference>
<sequence length="216" mass="22899">MHLGLCLNLRLYLDLRLGNLRLGNLGRGNLRLLHGGGLGHTHLRCHLRRHGRGAAHDRSIARNSYARYCGAFANQLLRLAHGAVSSDVVGGFVAVLGRTHLEADVQRDAVQLLAILDLQNADGVCQGAELLERDFLRGGVVVLDVEPGEHFPTGVLLRLQNGEGSCQAGAAALRSFDVGFGNLSDNPASGDRVDDAGVGGYGLSVEVELCHVAISS</sequence>
<keyword evidence="2" id="KW-1185">Reference proteome</keyword>
<name>A0A4Y5TNG8_9CAUD</name>
<proteinExistence type="predicted"/>
<accession>A0A4Y5TNG8</accession>
<reference evidence="1 2" key="1">
    <citation type="submission" date="2019-04" db="EMBL/GenBank/DDBJ databases">
        <title>Complete genome sequence of a novel bacteriophage, PBPA162, infecting Pseudomonas aeruginosa.</title>
        <authorList>
            <person name="Myung H."/>
            <person name="Hong H."/>
            <person name="Cho J."/>
        </authorList>
    </citation>
    <scope>NUCLEOTIDE SEQUENCE [LARGE SCALE GENOMIC DNA]</scope>
</reference>
<dbReference type="EMBL" id="MK816297">
    <property type="protein sequence ID" value="QDB70917.1"/>
    <property type="molecule type" value="Genomic_DNA"/>
</dbReference>
<dbReference type="RefSeq" id="YP_010671846.1">
    <property type="nucleotide sequence ID" value="NC_070971.1"/>
</dbReference>
<dbReference type="KEGG" id="vg:77948102"/>
<evidence type="ECO:0000313" key="1">
    <source>
        <dbReference type="EMBL" id="QDB70917.1"/>
    </source>
</evidence>